<evidence type="ECO:0000313" key="7">
    <source>
        <dbReference type="EMBL" id="GAA4826344.1"/>
    </source>
</evidence>
<dbReference type="Pfam" id="PF00903">
    <property type="entry name" value="Glyoxalase"/>
    <property type="match status" value="1"/>
</dbReference>
<dbReference type="CDD" id="cd07250">
    <property type="entry name" value="HPPD_C_like"/>
    <property type="match status" value="1"/>
</dbReference>
<dbReference type="SUPFAM" id="SSF54593">
    <property type="entry name" value="Glyoxalase/Bleomycin resistance protein/Dihydroxybiphenyl dioxygenase"/>
    <property type="match status" value="1"/>
</dbReference>
<sequence length="354" mass="38068">MTTRQHGGAPADIDLEHVELYVHDLDAQSALWRDRYGFTETGRGGAPEEGSRSVVLAQGAVRLVLTRATDERHPAAGYVRAHGDGVADIALRTRDLVGTVDRVVAAGGRVVRDARWFDDGEVLAVAAVSGFGDVTHTLVQYREDRARALPLGAGTGLLATDHFAVCVPAGGLAPLVDFYRAAFGFRVVFEERIAVGPQAMLSRVLQSASGTVTFTVLQPDPGAAPGQLDAFLKDHGGAGVQHVAFAAEDAVASVTALADRGVEFLDTPDAYYRLLADRMTPRRHTTDELRRLGLLVDEDHGGQLFQVFTRSAHPRRTLFFEIVERCGARTFGSANIKALYEAVEAERLAQAAGR</sequence>
<keyword evidence="3" id="KW-0479">Metal-binding</keyword>
<evidence type="ECO:0000256" key="3">
    <source>
        <dbReference type="ARBA" id="ARBA00022723"/>
    </source>
</evidence>
<dbReference type="InterPro" id="IPR041735">
    <property type="entry name" value="4OHPhenylPyrv_dOase_C"/>
</dbReference>
<dbReference type="InterPro" id="IPR029068">
    <property type="entry name" value="Glyas_Bleomycin-R_OHBP_Dase"/>
</dbReference>
<dbReference type="InterPro" id="IPR041736">
    <property type="entry name" value="4OHPhenylPyrv_dOase_N"/>
</dbReference>
<dbReference type="PANTHER" id="PTHR11959">
    <property type="entry name" value="4-HYDROXYPHENYLPYRUVATE DIOXYGENASE"/>
    <property type="match status" value="1"/>
</dbReference>
<evidence type="ECO:0000256" key="1">
    <source>
        <dbReference type="ARBA" id="ARBA00001962"/>
    </source>
</evidence>
<dbReference type="NCBIfam" id="TIGR01263">
    <property type="entry name" value="4HPPD"/>
    <property type="match status" value="1"/>
</dbReference>
<keyword evidence="4" id="KW-0677">Repeat</keyword>
<evidence type="ECO:0000313" key="8">
    <source>
        <dbReference type="Proteomes" id="UP001501265"/>
    </source>
</evidence>
<protein>
    <submittedName>
        <fullName evidence="7">4-hydroxyphenylpyruvate dioxygenase</fullName>
    </submittedName>
</protein>
<comment type="similarity">
    <text evidence="2">Belongs to the 4HPPD family.</text>
</comment>
<dbReference type="InterPro" id="IPR005956">
    <property type="entry name" value="4OHPhenylPyrv_dOase"/>
</dbReference>
<dbReference type="PROSITE" id="PS51819">
    <property type="entry name" value="VOC"/>
    <property type="match status" value="2"/>
</dbReference>
<accession>A0ABP9D8R8</accession>
<keyword evidence="7" id="KW-0223">Dioxygenase</keyword>
<evidence type="ECO:0000256" key="2">
    <source>
        <dbReference type="ARBA" id="ARBA00005877"/>
    </source>
</evidence>
<dbReference type="Proteomes" id="UP001501265">
    <property type="component" value="Unassembled WGS sequence"/>
</dbReference>
<evidence type="ECO:0000256" key="5">
    <source>
        <dbReference type="ARBA" id="ARBA00023004"/>
    </source>
</evidence>
<comment type="cofactor">
    <cofactor evidence="1">
        <name>Fe cation</name>
        <dbReference type="ChEBI" id="CHEBI:24875"/>
    </cofactor>
</comment>
<dbReference type="PIRSF" id="PIRSF009283">
    <property type="entry name" value="HPP_dOase"/>
    <property type="match status" value="1"/>
</dbReference>
<reference evidence="8" key="1">
    <citation type="journal article" date="2019" name="Int. J. Syst. Evol. Microbiol.">
        <title>The Global Catalogue of Microorganisms (GCM) 10K type strain sequencing project: providing services to taxonomists for standard genome sequencing and annotation.</title>
        <authorList>
            <consortium name="The Broad Institute Genomics Platform"/>
            <consortium name="The Broad Institute Genome Sequencing Center for Infectious Disease"/>
            <person name="Wu L."/>
            <person name="Ma J."/>
        </authorList>
    </citation>
    <scope>NUCLEOTIDE SEQUENCE [LARGE SCALE GENOMIC DNA]</scope>
    <source>
        <strain evidence="8">JCM 18081</strain>
    </source>
</reference>
<dbReference type="RefSeq" id="WP_345624791.1">
    <property type="nucleotide sequence ID" value="NZ_BAABIG010000100.1"/>
</dbReference>
<dbReference type="Gene3D" id="3.10.180.10">
    <property type="entry name" value="2,3-Dihydroxybiphenyl 1,2-Dioxygenase, domain 1"/>
    <property type="match status" value="2"/>
</dbReference>
<keyword evidence="5" id="KW-0408">Iron</keyword>
<keyword evidence="7" id="KW-0560">Oxidoreductase</keyword>
<gene>
    <name evidence="7" type="primary">hppD_3</name>
    <name evidence="7" type="ORF">GCM10023220_70420</name>
</gene>
<dbReference type="EMBL" id="BAABIG010000100">
    <property type="protein sequence ID" value="GAA4826344.1"/>
    <property type="molecule type" value="Genomic_DNA"/>
</dbReference>
<comment type="caution">
    <text evidence="7">The sequence shown here is derived from an EMBL/GenBank/DDBJ whole genome shotgun (WGS) entry which is preliminary data.</text>
</comment>
<keyword evidence="8" id="KW-1185">Reference proteome</keyword>
<dbReference type="Pfam" id="PF13669">
    <property type="entry name" value="Glyoxalase_4"/>
    <property type="match status" value="1"/>
</dbReference>
<feature type="domain" description="VOC" evidence="6">
    <location>
        <begin position="159"/>
        <end position="310"/>
    </location>
</feature>
<name>A0ABP9D8R8_9ACTN</name>
<organism evidence="7 8">
    <name type="scientific">Streptomyces ziwulingensis</name>
    <dbReference type="NCBI Taxonomy" id="1045501"/>
    <lineage>
        <taxon>Bacteria</taxon>
        <taxon>Bacillati</taxon>
        <taxon>Actinomycetota</taxon>
        <taxon>Actinomycetes</taxon>
        <taxon>Kitasatosporales</taxon>
        <taxon>Streptomycetaceae</taxon>
        <taxon>Streptomyces</taxon>
    </lineage>
</organism>
<dbReference type="InterPro" id="IPR037523">
    <property type="entry name" value="VOC_core"/>
</dbReference>
<proteinExistence type="inferred from homology"/>
<evidence type="ECO:0000259" key="6">
    <source>
        <dbReference type="PROSITE" id="PS51819"/>
    </source>
</evidence>
<dbReference type="GO" id="GO:0051213">
    <property type="term" value="F:dioxygenase activity"/>
    <property type="evidence" value="ECO:0007669"/>
    <property type="project" value="UniProtKB-KW"/>
</dbReference>
<dbReference type="PANTHER" id="PTHR11959:SF1">
    <property type="entry name" value="4-HYDROXYPHENYLPYRUVATE DIOXYGENASE"/>
    <property type="match status" value="1"/>
</dbReference>
<dbReference type="CDD" id="cd08342">
    <property type="entry name" value="HPPD_N_like"/>
    <property type="match status" value="1"/>
</dbReference>
<evidence type="ECO:0000256" key="4">
    <source>
        <dbReference type="ARBA" id="ARBA00022737"/>
    </source>
</evidence>
<dbReference type="InterPro" id="IPR004360">
    <property type="entry name" value="Glyas_Fos-R_dOase_dom"/>
</dbReference>
<feature type="domain" description="VOC" evidence="6">
    <location>
        <begin position="14"/>
        <end position="141"/>
    </location>
</feature>